<keyword evidence="4" id="KW-0143">Chaperone</keyword>
<dbReference type="Pfam" id="PF14011">
    <property type="entry name" value="ESX-1_EspG"/>
    <property type="match status" value="1"/>
</dbReference>
<accession>A0ABV6MJQ2</accession>
<proteinExistence type="inferred from homology"/>
<dbReference type="EMBL" id="JBHLUD010000001">
    <property type="protein sequence ID" value="MFC0540362.1"/>
    <property type="molecule type" value="Genomic_DNA"/>
</dbReference>
<comment type="subcellular location">
    <subcellularLocation>
        <location evidence="1">Cytoplasm</location>
    </subcellularLocation>
</comment>
<comment type="caution">
    <text evidence="5">The sequence shown here is derived from an EMBL/GenBank/DDBJ whole genome shotgun (WGS) entry which is preliminary data.</text>
</comment>
<evidence type="ECO:0000313" key="5">
    <source>
        <dbReference type="EMBL" id="MFC0540362.1"/>
    </source>
</evidence>
<organism evidence="5 6">
    <name type="scientific">Kutzneria chonburiensis</name>
    <dbReference type="NCBI Taxonomy" id="1483604"/>
    <lineage>
        <taxon>Bacteria</taxon>
        <taxon>Bacillati</taxon>
        <taxon>Actinomycetota</taxon>
        <taxon>Actinomycetes</taxon>
        <taxon>Pseudonocardiales</taxon>
        <taxon>Pseudonocardiaceae</taxon>
        <taxon>Kutzneria</taxon>
    </lineage>
</organism>
<reference evidence="5 6" key="1">
    <citation type="submission" date="2024-09" db="EMBL/GenBank/DDBJ databases">
        <authorList>
            <person name="Sun Q."/>
            <person name="Mori K."/>
        </authorList>
    </citation>
    <scope>NUCLEOTIDE SEQUENCE [LARGE SCALE GENOMIC DNA]</scope>
    <source>
        <strain evidence="5 6">TBRC 1432</strain>
    </source>
</reference>
<evidence type="ECO:0000256" key="2">
    <source>
        <dbReference type="ARBA" id="ARBA00006411"/>
    </source>
</evidence>
<sequence length="261" mass="28306">MSPIVTVSLAAFDMLWEELRLGALPYPFQVPSYGETYEERSRIRAAVHADMEQRGVTERGRVAQPIAAALALVARPHIQLDTISTVDVQTTQASMLRAAAAARGRDAVLMVQEGQMVRLEWTRDTALAASIVGLLPPTKAGPGQEISLPASLVGSAGDGRPAMPSMAVTRRTAESASKDQQKALATMLEPEVLRLGQIGVGLYDERGRVRRLPGMSWFDNAAGRYYSVVARGRDGQDWATVSPGDASRMVYRLGEMIRTAR</sequence>
<dbReference type="InterPro" id="IPR025734">
    <property type="entry name" value="EspG"/>
</dbReference>
<evidence type="ECO:0000256" key="1">
    <source>
        <dbReference type="ARBA" id="ARBA00004496"/>
    </source>
</evidence>
<protein>
    <submittedName>
        <fullName evidence="5">ESX secretion-associated protein EspG</fullName>
    </submittedName>
</protein>
<name>A0ABV6MJQ2_9PSEU</name>
<evidence type="ECO:0000256" key="3">
    <source>
        <dbReference type="ARBA" id="ARBA00022490"/>
    </source>
</evidence>
<dbReference type="Proteomes" id="UP001589810">
    <property type="component" value="Unassembled WGS sequence"/>
</dbReference>
<dbReference type="RefSeq" id="WP_273939135.1">
    <property type="nucleotide sequence ID" value="NZ_CP097263.1"/>
</dbReference>
<gene>
    <name evidence="5" type="ORF">ACFFH7_02665</name>
</gene>
<comment type="similarity">
    <text evidence="2">Belongs to the EspG family.</text>
</comment>
<keyword evidence="6" id="KW-1185">Reference proteome</keyword>
<evidence type="ECO:0000256" key="4">
    <source>
        <dbReference type="ARBA" id="ARBA00023186"/>
    </source>
</evidence>
<keyword evidence="3" id="KW-0963">Cytoplasm</keyword>
<evidence type="ECO:0000313" key="6">
    <source>
        <dbReference type="Proteomes" id="UP001589810"/>
    </source>
</evidence>